<feature type="domain" description="Calcineurin-like phosphoesterase" evidence="2">
    <location>
        <begin position="232"/>
        <end position="409"/>
    </location>
</feature>
<dbReference type="SUPFAM" id="SSF56300">
    <property type="entry name" value="Metallo-dependent phosphatases"/>
    <property type="match status" value="1"/>
</dbReference>
<dbReference type="InterPro" id="IPR004843">
    <property type="entry name" value="Calcineurin-like_PHP"/>
</dbReference>
<gene>
    <name evidence="3" type="ORF">EVEC_LOCUS10927</name>
</gene>
<dbReference type="WBParaSite" id="EVEC_0001164101-mRNA-1">
    <property type="protein sequence ID" value="EVEC_0001164101-mRNA-1"/>
    <property type="gene ID" value="EVEC_0001164101"/>
</dbReference>
<dbReference type="InterPro" id="IPR029052">
    <property type="entry name" value="Metallo-depent_PP-like"/>
</dbReference>
<evidence type="ECO:0000313" key="3">
    <source>
        <dbReference type="EMBL" id="VDD96176.1"/>
    </source>
</evidence>
<organism evidence="5">
    <name type="scientific">Enterobius vermicularis</name>
    <name type="common">Human pinworm</name>
    <dbReference type="NCBI Taxonomy" id="51028"/>
    <lineage>
        <taxon>Eukaryota</taxon>
        <taxon>Metazoa</taxon>
        <taxon>Ecdysozoa</taxon>
        <taxon>Nematoda</taxon>
        <taxon>Chromadorea</taxon>
        <taxon>Rhabditida</taxon>
        <taxon>Spirurina</taxon>
        <taxon>Oxyuridomorpha</taxon>
        <taxon>Oxyuroidea</taxon>
        <taxon>Oxyuridae</taxon>
        <taxon>Enterobius</taxon>
    </lineage>
</organism>
<reference evidence="3 4" key="2">
    <citation type="submission" date="2018-10" db="EMBL/GenBank/DDBJ databases">
        <authorList>
            <consortium name="Pathogen Informatics"/>
        </authorList>
    </citation>
    <scope>NUCLEOTIDE SEQUENCE [LARGE SCALE GENOMIC DNA]</scope>
</reference>
<dbReference type="EMBL" id="UXUI01011353">
    <property type="protein sequence ID" value="VDD96176.1"/>
    <property type="molecule type" value="Genomic_DNA"/>
</dbReference>
<dbReference type="Pfam" id="PF00149">
    <property type="entry name" value="Metallophos"/>
    <property type="match status" value="1"/>
</dbReference>
<dbReference type="Proteomes" id="UP000274131">
    <property type="component" value="Unassembled WGS sequence"/>
</dbReference>
<dbReference type="GO" id="GO:0016787">
    <property type="term" value="F:hydrolase activity"/>
    <property type="evidence" value="ECO:0007669"/>
    <property type="project" value="InterPro"/>
</dbReference>
<keyword evidence="1" id="KW-0472">Membrane</keyword>
<dbReference type="PANTHER" id="PTHR31302:SF0">
    <property type="entry name" value="TRANSMEMBRANE PROTEIN WITH METALLOPHOSPHOESTERASE DOMAIN"/>
    <property type="match status" value="1"/>
</dbReference>
<feature type="transmembrane region" description="Helical" evidence="1">
    <location>
        <begin position="70"/>
        <end position="88"/>
    </location>
</feature>
<feature type="transmembrane region" description="Helical" evidence="1">
    <location>
        <begin position="6"/>
        <end position="28"/>
    </location>
</feature>
<evidence type="ECO:0000259" key="2">
    <source>
        <dbReference type="Pfam" id="PF00149"/>
    </source>
</evidence>
<evidence type="ECO:0000256" key="1">
    <source>
        <dbReference type="SAM" id="Phobius"/>
    </source>
</evidence>
<dbReference type="Gene3D" id="3.60.21.10">
    <property type="match status" value="1"/>
</dbReference>
<name>A0A0N4VL81_ENTVE</name>
<feature type="transmembrane region" description="Helical" evidence="1">
    <location>
        <begin position="109"/>
        <end position="130"/>
    </location>
</feature>
<reference evidence="5" key="1">
    <citation type="submission" date="2017-02" db="UniProtKB">
        <authorList>
            <consortium name="WormBaseParasite"/>
        </authorList>
    </citation>
    <scope>IDENTIFICATION</scope>
</reference>
<evidence type="ECO:0000313" key="5">
    <source>
        <dbReference type="WBParaSite" id="EVEC_0001164101-mRNA-1"/>
    </source>
</evidence>
<evidence type="ECO:0000313" key="4">
    <source>
        <dbReference type="Proteomes" id="UP000274131"/>
    </source>
</evidence>
<dbReference type="InterPro" id="IPR051158">
    <property type="entry name" value="Metallophosphoesterase_sf"/>
</dbReference>
<feature type="transmembrane region" description="Helical" evidence="1">
    <location>
        <begin position="40"/>
        <end position="58"/>
    </location>
</feature>
<keyword evidence="4" id="KW-1185">Reference proteome</keyword>
<dbReference type="AlphaFoldDB" id="A0A0N4VL81"/>
<feature type="transmembrane region" description="Helical" evidence="1">
    <location>
        <begin position="188"/>
        <end position="210"/>
    </location>
</feature>
<feature type="transmembrane region" description="Helical" evidence="1">
    <location>
        <begin position="142"/>
        <end position="167"/>
    </location>
</feature>
<protein>
    <submittedName>
        <fullName evidence="5">Metallophos domain-containing protein</fullName>
    </submittedName>
</protein>
<dbReference type="OrthoDB" id="783096at2759"/>
<accession>A0A0N4VL81</accession>
<sequence>MSVSQAVSGYLIAALLTQFLFGSLRFIFRETYAYPVMVRIHTFANLQLVMVIASYFIWSQLKPAITVSESNYYLNFNPLIFWFIYPSVSDGVRVETNFMRWRTVCLDDIVKAFLLLFLILTHIWFLYFYIRVGEEPDFLAMVSLTALALIIHLTAFLTIVVCFHRICRIFLAFNIAPDFTRHVLEKAMLHRGIAFFAAVILVAGGLYTAMSAPSIVNVDVPIENLSDAHQGLKIALITDVHIGPSVGRSRVQHIVGLTNELNPDIIAISGDLADGFVENLGVAASPLRFLKAPYGSYFVTGNHEYIHGRVDDWLKFLRNCGIKPLHNENVKISINDSSLCLAGVDDLFAESSRVPGHKMDYKKALKGCSNTTNNLIILLTHQPNAARLVLNDKSVGTNIDLILSGHTHGGQMYVFVPLVYVLNAFVRGLYRDPETGTQVYVSAGVNYFGPPVKMFFSCEIILLKLVKAVSS</sequence>
<keyword evidence="1" id="KW-1133">Transmembrane helix</keyword>
<dbReference type="PANTHER" id="PTHR31302">
    <property type="entry name" value="TRANSMEMBRANE PROTEIN WITH METALLOPHOSPHOESTERASE DOMAIN-RELATED"/>
    <property type="match status" value="1"/>
</dbReference>
<proteinExistence type="predicted"/>
<dbReference type="CDD" id="cd07385">
    <property type="entry name" value="MPP_YkuE_C"/>
    <property type="match status" value="1"/>
</dbReference>
<keyword evidence="1" id="KW-0812">Transmembrane</keyword>